<reference evidence="1 3" key="1">
    <citation type="submission" date="2016-10" db="EMBL/GenBank/DDBJ databases">
        <title>Whole genome sequence of hyper active fibrinolysis bacterium Bacillus pumilus strain VV3 isolated from fermented rice.</title>
        <authorList>
            <person name="Mariadas V.A."/>
            <person name="Vijayaraghavan P."/>
            <person name="Dhandapani V."/>
        </authorList>
    </citation>
    <scope>NUCLEOTIDE SEQUENCE [LARGE SCALE GENOMIC DNA]</scope>
    <source>
        <strain evidence="1 3">VV3</strain>
    </source>
</reference>
<evidence type="ECO:0000313" key="2">
    <source>
        <dbReference type="EMBL" id="MCY9576367.1"/>
    </source>
</evidence>
<dbReference type="Proteomes" id="UP000177709">
    <property type="component" value="Chromosome"/>
</dbReference>
<keyword evidence="4" id="KW-1185">Reference proteome</keyword>
<gene>
    <name evidence="1" type="ORF">BK049_04975</name>
    <name evidence="2" type="ORF">M5W27_11150</name>
</gene>
<protein>
    <submittedName>
        <fullName evidence="1">Uncharacterized protein</fullName>
    </submittedName>
</protein>
<sequence>MDQNVLQMDQDRSENELAVLNISSKEIGALSKEAAEQLLQTKDTDCIHQLMYVPIEKKADVDWLIQCVGEALEDEDEDDVALEFADLLYFFVIPFYGEYILRDRHLYEYIDHLLVRLASRSHSGIDTLIHIMREDLNGMNNKRSL</sequence>
<accession>A0AAC9IGD0</accession>
<dbReference type="EMBL" id="JAMDMH010000023">
    <property type="protein sequence ID" value="MCY9576367.1"/>
    <property type="molecule type" value="Genomic_DNA"/>
</dbReference>
<dbReference type="RefSeq" id="WP_008355699.1">
    <property type="nucleotide sequence ID" value="NZ_AMSH01000005.1"/>
</dbReference>
<dbReference type="EMBL" id="CP017786">
    <property type="protein sequence ID" value="AOZ88113.1"/>
    <property type="molecule type" value="Genomic_DNA"/>
</dbReference>
<dbReference type="KEGG" id="bxi:BK049_04975"/>
<evidence type="ECO:0000313" key="4">
    <source>
        <dbReference type="Proteomes" id="UP001527057"/>
    </source>
</evidence>
<reference evidence="2 4" key="2">
    <citation type="submission" date="2022-05" db="EMBL/GenBank/DDBJ databases">
        <title>Genome Sequencing of Bee-Associated Microbes.</title>
        <authorList>
            <person name="Dunlap C."/>
        </authorList>
    </citation>
    <scope>NUCLEOTIDE SEQUENCE [LARGE SCALE GENOMIC DNA]</scope>
    <source>
        <strain evidence="2 4">CBP-1093</strain>
    </source>
</reference>
<name>A0AAC9IGD0_9BACI</name>
<organism evidence="1 3">
    <name type="scientific">Bacillus xiamenensis</name>
    <dbReference type="NCBI Taxonomy" id="1178537"/>
    <lineage>
        <taxon>Bacteria</taxon>
        <taxon>Bacillati</taxon>
        <taxon>Bacillota</taxon>
        <taxon>Bacilli</taxon>
        <taxon>Bacillales</taxon>
        <taxon>Bacillaceae</taxon>
        <taxon>Bacillus</taxon>
    </lineage>
</organism>
<evidence type="ECO:0000313" key="3">
    <source>
        <dbReference type="Proteomes" id="UP000177709"/>
    </source>
</evidence>
<dbReference type="AlphaFoldDB" id="A0AAC9IGD0"/>
<proteinExistence type="predicted"/>
<evidence type="ECO:0000313" key="1">
    <source>
        <dbReference type="EMBL" id="AOZ88113.1"/>
    </source>
</evidence>
<dbReference type="Proteomes" id="UP001527057">
    <property type="component" value="Unassembled WGS sequence"/>
</dbReference>